<dbReference type="EMBL" id="SKBQ01000076">
    <property type="protein sequence ID" value="TPX08618.1"/>
    <property type="molecule type" value="Genomic_DNA"/>
</dbReference>
<evidence type="ECO:0000256" key="1">
    <source>
        <dbReference type="SAM" id="MobiDB-lite"/>
    </source>
</evidence>
<feature type="compositionally biased region" description="Basic and acidic residues" evidence="1">
    <location>
        <begin position="169"/>
        <end position="179"/>
    </location>
</feature>
<organism evidence="2 3">
    <name type="scientific">Thyridium curvatum</name>
    <dbReference type="NCBI Taxonomy" id="1093900"/>
    <lineage>
        <taxon>Eukaryota</taxon>
        <taxon>Fungi</taxon>
        <taxon>Dikarya</taxon>
        <taxon>Ascomycota</taxon>
        <taxon>Pezizomycotina</taxon>
        <taxon>Sordariomycetes</taxon>
        <taxon>Sordariomycetidae</taxon>
        <taxon>Thyridiales</taxon>
        <taxon>Thyridiaceae</taxon>
        <taxon>Thyridium</taxon>
    </lineage>
</organism>
<feature type="region of interest" description="Disordered" evidence="1">
    <location>
        <begin position="159"/>
        <end position="182"/>
    </location>
</feature>
<dbReference type="RefSeq" id="XP_030990329.1">
    <property type="nucleotide sequence ID" value="XM_031144976.1"/>
</dbReference>
<name>A0A507AUT7_9PEZI</name>
<dbReference type="PROSITE" id="PS50143">
    <property type="entry name" value="BIR_REPEAT_2"/>
    <property type="match status" value="1"/>
</dbReference>
<evidence type="ECO:0000313" key="3">
    <source>
        <dbReference type="Proteomes" id="UP000319257"/>
    </source>
</evidence>
<dbReference type="Proteomes" id="UP000319257">
    <property type="component" value="Unassembled WGS sequence"/>
</dbReference>
<reference evidence="2 3" key="1">
    <citation type="submission" date="2019-06" db="EMBL/GenBank/DDBJ databases">
        <title>Draft genome sequence of the filamentous fungus Phialemoniopsis curvata isolated from diesel fuel.</title>
        <authorList>
            <person name="Varaljay V.A."/>
            <person name="Lyon W.J."/>
            <person name="Crouch A.L."/>
            <person name="Drake C.E."/>
            <person name="Hollomon J.M."/>
            <person name="Nadeau L.J."/>
            <person name="Nunn H.S."/>
            <person name="Stevenson B.S."/>
            <person name="Bojanowski C.L."/>
            <person name="Crookes-Goodson W.J."/>
        </authorList>
    </citation>
    <scope>NUCLEOTIDE SEQUENCE [LARGE SCALE GENOMIC DNA]</scope>
    <source>
        <strain evidence="2 3">D216</strain>
    </source>
</reference>
<sequence>MGSLIESPYASLMARYDSFQSDSWPVSPLKRYMLAVNGYRRRPGGDLVECFVCLTSINRAAMVEVFESTTWSSAGHHSIDCHFFHRDTLRCTICLVDFLSRREWRGHHLERHVLPDFTGLKAPERPLKEEEICTDTETLQGGDSGSGVADSRLNPAAAAASVLGKRKHSDSPRPDREASHSAQSLPVLTVMATFNPLDRTIMTATVDNVDSQKEIPLRTAADVVQRLCHTGMEITSSEVPGRDLEILGMSVLVKMTQDEYLNLKVHVDTIRLMARSRA</sequence>
<dbReference type="InterPro" id="IPR001370">
    <property type="entry name" value="BIR_rpt"/>
</dbReference>
<dbReference type="SUPFAM" id="SSF57924">
    <property type="entry name" value="Inhibitor of apoptosis (IAP) repeat"/>
    <property type="match status" value="1"/>
</dbReference>
<comment type="caution">
    <text evidence="2">The sequence shown here is derived from an EMBL/GenBank/DDBJ whole genome shotgun (WGS) entry which is preliminary data.</text>
</comment>
<protein>
    <submittedName>
        <fullName evidence="2">Uncharacterized protein</fullName>
    </submittedName>
</protein>
<dbReference type="InParanoid" id="A0A507AUT7"/>
<keyword evidence="3" id="KW-1185">Reference proteome</keyword>
<accession>A0A507AUT7</accession>
<dbReference type="Gene3D" id="1.10.1170.10">
    <property type="entry name" value="Inhibitor Of Apoptosis Protein (2mihbC-IAP-1), Chain A"/>
    <property type="match status" value="1"/>
</dbReference>
<proteinExistence type="predicted"/>
<gene>
    <name evidence="2" type="ORF">E0L32_009957</name>
</gene>
<dbReference type="AlphaFoldDB" id="A0A507AUT7"/>
<dbReference type="GeneID" id="41977404"/>
<evidence type="ECO:0000313" key="2">
    <source>
        <dbReference type="EMBL" id="TPX08618.1"/>
    </source>
</evidence>